<keyword evidence="2" id="KW-0812">Transmembrane</keyword>
<dbReference type="AlphaFoldDB" id="A0A6F9DHD5"/>
<dbReference type="CDD" id="cd22828">
    <property type="entry name" value="Gal_Rha_Lectin_EVA1_EVA1C_rpt1"/>
    <property type="match status" value="1"/>
</dbReference>
<keyword evidence="2" id="KW-1133">Transmembrane helix</keyword>
<feature type="compositionally biased region" description="Low complexity" evidence="1">
    <location>
        <begin position="384"/>
        <end position="412"/>
    </location>
</feature>
<feature type="region of interest" description="Disordered" evidence="1">
    <location>
        <begin position="378"/>
        <end position="424"/>
    </location>
</feature>
<sequence length="922" mass="103154">MRERDDDVKSGYTTNSMMHDVTFCKVIKCKAAKPSDTWIYNKATNRTGLTQANSGREIVKTPFRSSPLIYRLLLWFHFLHLFTLAAGDYYSGYMAAIITNHTASACEGQVLYIRCPLMSTIDIKSAMFGRKVPSVDMCPPQTSIWGSFSYLRSKENTDCEAVTSFAKTAADCHGRRYCGLLVHSRVFGDDPCPGTTKYLSVTYKCKLMPDEFKERGSCDDETMVVRCAKVNYVIAVYNVTLTKKEGCRKTIGSNCTLNSESALDEVTASCHKRQRCTIRVAHRDCANYMHLEYACIPKRILTDRLPSSVLSASSDEPEENPFLSTTTELLTSTTSAPSKAVHPSIRVVTTSTSSAVSTTTEVASSTLTSTEVELNVTETKQTDTSSEVSQITTTTTSKPPKVTFTSTTTKSSKSPHKKGRKSTHTPFVFHNHFATTTAHKQSAEDEGSNPGQMNTSSSIPPTEVATTTTTPMVVEGNTSATTSAFPFLRSIVALATYIRENKDQVLIVFLGCLCIGLFLTVCMLICKLEEKNLLRWRKKKKKADQNNRSGGNEGTESASLLGAAARQSQTGSSTASPGNVYSAPTSRSNSNGRVNHIEYMLSEEQRRRKQRSRMRSLMNKWCSCCCRNAPWQRDQQSDDYQIEHRSTSLSDDDAISAVASGRSHFDVEPQPIFAATSPDSPQREEVVDAAPRFNAFPNAERLSDEIPYADDDTSEYDYHDNDVTPPKPEPTAVRPTTLHPNLAKFSPSTAHSSSTFVNPAQNVQPINRNPYLQRQQMPIRQSFTQPHQVAREPPPFPKHSTYGYQVPPQSVPHYATQQRVPYNTNYQQQQPQRIRTNPMTTYHTQQRHPASFTSSFNEHYVSLQPQHHPASSARTLSLGQPESRLERRGSWYDNSRESPMYEYFQRQGRQELPGTKNLNQYY</sequence>
<dbReference type="GO" id="GO:0030246">
    <property type="term" value="F:carbohydrate binding"/>
    <property type="evidence" value="ECO:0007669"/>
    <property type="project" value="InterPro"/>
</dbReference>
<dbReference type="EMBL" id="LR787005">
    <property type="protein sequence ID" value="CAB3262867.1"/>
    <property type="molecule type" value="mRNA"/>
</dbReference>
<feature type="region of interest" description="Disordered" evidence="1">
    <location>
        <begin position="702"/>
        <end position="763"/>
    </location>
</feature>
<dbReference type="InterPro" id="IPR000922">
    <property type="entry name" value="Lectin_gal-bd_dom"/>
</dbReference>
<dbReference type="GO" id="GO:0016020">
    <property type="term" value="C:membrane"/>
    <property type="evidence" value="ECO:0007669"/>
    <property type="project" value="UniProtKB-SubCell"/>
</dbReference>
<evidence type="ECO:0000259" key="3">
    <source>
        <dbReference type="PROSITE" id="PS50228"/>
    </source>
</evidence>
<accession>A0A6F9DHD5</accession>
<feature type="compositionally biased region" description="Polar residues" evidence="1">
    <location>
        <begin position="566"/>
        <end position="593"/>
    </location>
</feature>
<evidence type="ECO:0000256" key="1">
    <source>
        <dbReference type="SAM" id="MobiDB-lite"/>
    </source>
</evidence>
<feature type="compositionally biased region" description="Polar residues" evidence="1">
    <location>
        <begin position="546"/>
        <end position="558"/>
    </location>
</feature>
<dbReference type="Gene3D" id="2.60.120.740">
    <property type="match status" value="1"/>
</dbReference>
<feature type="domain" description="SUEL-type lectin" evidence="3">
    <location>
        <begin position="105"/>
        <end position="206"/>
    </location>
</feature>
<feature type="compositionally biased region" description="Basic residues" evidence="1">
    <location>
        <begin position="413"/>
        <end position="423"/>
    </location>
</feature>
<organism evidence="4">
    <name type="scientific">Phallusia mammillata</name>
    <dbReference type="NCBI Taxonomy" id="59560"/>
    <lineage>
        <taxon>Eukaryota</taxon>
        <taxon>Metazoa</taxon>
        <taxon>Chordata</taxon>
        <taxon>Tunicata</taxon>
        <taxon>Ascidiacea</taxon>
        <taxon>Phlebobranchia</taxon>
        <taxon>Ascidiidae</taxon>
        <taxon>Phallusia</taxon>
    </lineage>
</organism>
<dbReference type="PROSITE" id="PS50228">
    <property type="entry name" value="SUEL_LECTIN"/>
    <property type="match status" value="1"/>
</dbReference>
<dbReference type="Pfam" id="PF02140">
    <property type="entry name" value="SUEL_Lectin"/>
    <property type="match status" value="1"/>
</dbReference>
<feature type="region of interest" description="Disordered" evidence="1">
    <location>
        <begin position="438"/>
        <end position="464"/>
    </location>
</feature>
<feature type="transmembrane region" description="Helical" evidence="2">
    <location>
        <begin position="505"/>
        <end position="528"/>
    </location>
</feature>
<name>A0A6F9DHD5_9ASCI</name>
<feature type="region of interest" description="Disordered" evidence="1">
    <location>
        <begin position="538"/>
        <end position="595"/>
    </location>
</feature>
<feature type="region of interest" description="Disordered" evidence="1">
    <location>
        <begin position="865"/>
        <end position="891"/>
    </location>
</feature>
<feature type="transmembrane region" description="Helical" evidence="2">
    <location>
        <begin position="68"/>
        <end position="90"/>
    </location>
</feature>
<evidence type="ECO:0000313" key="4">
    <source>
        <dbReference type="EMBL" id="CAB3262867.1"/>
    </source>
</evidence>
<gene>
    <name evidence="4" type="primary">LOC100184301</name>
</gene>
<dbReference type="PANTHER" id="PTHR46780">
    <property type="entry name" value="PROTEIN EVA-1"/>
    <property type="match status" value="1"/>
</dbReference>
<dbReference type="InterPro" id="IPR043159">
    <property type="entry name" value="Lectin_gal-bd_sf"/>
</dbReference>
<feature type="compositionally biased region" description="Polar residues" evidence="1">
    <location>
        <begin position="746"/>
        <end position="763"/>
    </location>
</feature>
<proteinExistence type="evidence at transcript level"/>
<evidence type="ECO:0000256" key="2">
    <source>
        <dbReference type="SAM" id="Phobius"/>
    </source>
</evidence>
<feature type="compositionally biased region" description="Polar residues" evidence="1">
    <location>
        <begin position="449"/>
        <end position="459"/>
    </location>
</feature>
<protein>
    <submittedName>
        <fullName evidence="4">Uncharacterized protein LOC100184301</fullName>
    </submittedName>
</protein>
<reference evidence="4" key="1">
    <citation type="submission" date="2020-04" db="EMBL/GenBank/DDBJ databases">
        <authorList>
            <person name="Neveu A P."/>
        </authorList>
    </citation>
    <scope>NUCLEOTIDE SEQUENCE</scope>
    <source>
        <tissue evidence="4">Whole embryo</tissue>
    </source>
</reference>
<keyword evidence="2" id="KW-0472">Membrane</keyword>